<evidence type="ECO:0000313" key="12">
    <source>
        <dbReference type="Proteomes" id="UP000181985"/>
    </source>
</evidence>
<dbReference type="PANTHER" id="PTHR32063">
    <property type="match status" value="1"/>
</dbReference>
<dbReference type="PRINTS" id="PR00702">
    <property type="entry name" value="ACRIFLAVINRP"/>
</dbReference>
<keyword evidence="12" id="KW-1185">Reference proteome</keyword>
<evidence type="ECO:0000256" key="7">
    <source>
        <dbReference type="ARBA" id="ARBA00022989"/>
    </source>
</evidence>
<comment type="similarity">
    <text evidence="2 9">Belongs to the resistance-nodulation-cell division (RND) (TC 2.A.6) family.</text>
</comment>
<dbReference type="PANTHER" id="PTHR32063:SF24">
    <property type="entry name" value="CATION EFFLUX SYSTEM (ACRB_ACRD_ACRF FAMILY)"/>
    <property type="match status" value="1"/>
</dbReference>
<dbReference type="InterPro" id="IPR001036">
    <property type="entry name" value="Acrflvin-R"/>
</dbReference>
<feature type="domain" description="SSD" evidence="10">
    <location>
        <begin position="364"/>
        <end position="499"/>
    </location>
</feature>
<protein>
    <recommendedName>
        <fullName evidence="9">Efflux pump membrane transporter</fullName>
    </recommendedName>
</protein>
<feature type="transmembrane region" description="Helical" evidence="9">
    <location>
        <begin position="442"/>
        <end position="462"/>
    </location>
</feature>
<evidence type="ECO:0000256" key="9">
    <source>
        <dbReference type="RuleBase" id="RU364070"/>
    </source>
</evidence>
<keyword evidence="6 9" id="KW-0812">Transmembrane</keyword>
<feature type="transmembrane region" description="Helical" evidence="9">
    <location>
        <begin position="974"/>
        <end position="995"/>
    </location>
</feature>
<dbReference type="SUPFAM" id="SSF82693">
    <property type="entry name" value="Multidrug efflux transporter AcrB pore domain, PN1, PN2, PC1 and PC2 subdomains"/>
    <property type="match status" value="4"/>
</dbReference>
<feature type="transmembrane region" description="Helical" evidence="9">
    <location>
        <begin position="12"/>
        <end position="32"/>
    </location>
</feature>
<reference evidence="12" key="1">
    <citation type="submission" date="2016-11" db="EMBL/GenBank/DDBJ databases">
        <title>Halolamina sediminis sp. nov., an extremely halophilic archaeon isolated from solar salt.</title>
        <authorList>
            <person name="Koh H.-W."/>
            <person name="Rani S."/>
            <person name="Park S.-J."/>
        </authorList>
    </citation>
    <scope>NUCLEOTIDE SEQUENCE [LARGE SCALE GENOMIC DNA]</scope>
    <source>
        <strain evidence="12">Hb3</strain>
    </source>
</reference>
<evidence type="ECO:0000256" key="3">
    <source>
        <dbReference type="ARBA" id="ARBA00022448"/>
    </source>
</evidence>
<feature type="transmembrane region" description="Helical" evidence="9">
    <location>
        <begin position="395"/>
        <end position="416"/>
    </location>
</feature>
<dbReference type="RefSeq" id="WP_071945083.1">
    <property type="nucleotide sequence ID" value="NZ_CP018139.1"/>
</dbReference>
<keyword evidence="7 9" id="KW-1133">Transmembrane helix</keyword>
<evidence type="ECO:0000256" key="2">
    <source>
        <dbReference type="ARBA" id="ARBA00010942"/>
    </source>
</evidence>
<evidence type="ECO:0000256" key="6">
    <source>
        <dbReference type="ARBA" id="ARBA00022692"/>
    </source>
</evidence>
<dbReference type="PROSITE" id="PS50156">
    <property type="entry name" value="SSD"/>
    <property type="match status" value="1"/>
</dbReference>
<dbReference type="KEGG" id="hsi:BOX17_12470"/>
<dbReference type="Gene3D" id="3.30.70.1320">
    <property type="entry name" value="Multidrug efflux transporter AcrB pore domain like"/>
    <property type="match status" value="1"/>
</dbReference>
<dbReference type="NCBIfam" id="TIGR00915">
    <property type="entry name" value="2A0602"/>
    <property type="match status" value="1"/>
</dbReference>
<feature type="transmembrane region" description="Helical" evidence="9">
    <location>
        <begin position="343"/>
        <end position="362"/>
    </location>
</feature>
<dbReference type="Pfam" id="PF00873">
    <property type="entry name" value="ACR_tran"/>
    <property type="match status" value="1"/>
</dbReference>
<dbReference type="GO" id="GO:0042910">
    <property type="term" value="F:xenobiotic transmembrane transporter activity"/>
    <property type="evidence" value="ECO:0007669"/>
    <property type="project" value="TreeGrafter"/>
</dbReference>
<keyword evidence="4" id="KW-1003">Cell membrane</keyword>
<feature type="transmembrane region" description="Helical" evidence="9">
    <location>
        <begin position="1007"/>
        <end position="1033"/>
    </location>
</feature>
<evidence type="ECO:0000313" key="11">
    <source>
        <dbReference type="EMBL" id="APE31697.1"/>
    </source>
</evidence>
<feature type="transmembrane region" description="Helical" evidence="9">
    <location>
        <begin position="901"/>
        <end position="923"/>
    </location>
</feature>
<comment type="subcellular location">
    <subcellularLocation>
        <location evidence="1 9">Cell inner membrane</location>
        <topology evidence="1 9">Multi-pass membrane protein</topology>
    </subcellularLocation>
</comment>
<dbReference type="AlphaFoldDB" id="A0A1J0VI41"/>
<dbReference type="Gene3D" id="1.20.1640.10">
    <property type="entry name" value="Multidrug efflux transporter AcrB transmembrane domain"/>
    <property type="match status" value="2"/>
</dbReference>
<dbReference type="InterPro" id="IPR027463">
    <property type="entry name" value="AcrB_DN_DC_subdom"/>
</dbReference>
<name>A0A1J0VI41_9GAMM</name>
<evidence type="ECO:0000259" key="10">
    <source>
        <dbReference type="PROSITE" id="PS50156"/>
    </source>
</evidence>
<feature type="transmembrane region" description="Helical" evidence="9">
    <location>
        <begin position="544"/>
        <end position="563"/>
    </location>
</feature>
<dbReference type="OrthoDB" id="9757904at2"/>
<evidence type="ECO:0000256" key="5">
    <source>
        <dbReference type="ARBA" id="ARBA00022519"/>
    </source>
</evidence>
<dbReference type="GO" id="GO:0015562">
    <property type="term" value="F:efflux transmembrane transporter activity"/>
    <property type="evidence" value="ECO:0007669"/>
    <property type="project" value="InterPro"/>
</dbReference>
<dbReference type="GO" id="GO:0009636">
    <property type="term" value="P:response to toxic substance"/>
    <property type="evidence" value="ECO:0007669"/>
    <property type="project" value="UniProtKB-ARBA"/>
</dbReference>
<dbReference type="SUPFAM" id="SSF82866">
    <property type="entry name" value="Multidrug efflux transporter AcrB transmembrane domain"/>
    <property type="match status" value="2"/>
</dbReference>
<evidence type="ECO:0000256" key="4">
    <source>
        <dbReference type="ARBA" id="ARBA00022475"/>
    </source>
</evidence>
<dbReference type="InterPro" id="IPR000731">
    <property type="entry name" value="SSD"/>
</dbReference>
<feature type="transmembrane region" description="Helical" evidence="9">
    <location>
        <begin position="474"/>
        <end position="501"/>
    </location>
</feature>
<keyword evidence="3 9" id="KW-0813">Transport</keyword>
<gene>
    <name evidence="11" type="ORF">BOX17_12470</name>
</gene>
<evidence type="ECO:0000256" key="1">
    <source>
        <dbReference type="ARBA" id="ARBA00004429"/>
    </source>
</evidence>
<dbReference type="Gene3D" id="3.30.70.1440">
    <property type="entry name" value="Multidrug efflux transporter AcrB pore domain"/>
    <property type="match status" value="1"/>
</dbReference>
<dbReference type="Proteomes" id="UP000181985">
    <property type="component" value="Chromosome"/>
</dbReference>
<dbReference type="Gene3D" id="3.30.2090.10">
    <property type="entry name" value="Multidrug efflux transporter AcrB TolC docking domain, DN and DC subdomains"/>
    <property type="match status" value="2"/>
</dbReference>
<sequence>MTFSNFFIKRPIFATVLAIILTLIGLMSLRVLPIEQYPSVVPPTVSVNASFPGADAETVAQTVAAPLAEAINGVEDMLYMSSTSADNGSMQLKVAFDIGTDGDINTINVNNRVQGALSQLPEAVQSQGVTVELSSSSILMLVSLISPDGDYDRTYMQNYATLNILDALRQVSGVGDAEVLGGGEFAMRVWMDPDRLAQYDLTPSEVAQAIRAQNTEVPAGNLAATPQSEPRAFTYTITAGGRLSSTDDFRDIFLRTNPDGSALRLDDVARIELGASFYGIEARLNGGTMTPIIINQQPGANALETAAAVEATMDELAGRFPPGLEYVVPYDTTQFIDASVETVFHTFIEAFLIVGVILFIFLQNWRFTVIAMSVVPVSVLATFAGFFAFGFTINLLTLFALVLSIGIVVDDAILVVENVERVLGEDEEITVRQATIQAMREVGGPIIATSLIMAAVFVPVAFLGGFTGQIYQQFALTIAISVSFSALMALTFTPALSAIFIKLKWHQSTTVVGRAMRTPLRLFDRLFAGITAAYMWGVRQLVRFWGLALLLTALVGGGSWWLYQNTPATLVPETDQGIVLAAVQLPDSASLSRTRDYMGKLSAAIEEVPGVRYSSAVAGYDILSSSVNTARGIIFVTLDPWAEREITASGLVGRIMQLGARIEGGSAMAFNMPPIVGLSTTGGFTGYLQSYEGASPQELYQASLKVMQAAGEHPALKRVFTTFNVNVPSFRAEIDQQKALSYGVSLQDLNSTLSNTFGNGFVNFFSYQNRNFQVYLQNEDEFRKTPSDVDNVFVRAGNGERIPLSEFVTLERQAAPAVVTRFGVYTGAQFQGGPAPGYSSGQAIAAMEEIVSEKLGDGWGMGWTGTAYQESQAGSAATLAIVFGLLMVFLILAAQYESWSLPLAVLTATPFAFLGGVGGIFLRGLDTSVYVQIGMLVVVGLAAKNAILIVEFAELQRREMGRSIREAAVTAAELRFRPIVMTSLAFIFGTLPLALATGASDTSSHHIGTTVAVGMASVAVLGSLFVPTFYAMIASVTAWLRRKAGMATGEEGTPALEQDAR</sequence>
<feature type="transmembrane region" description="Helical" evidence="9">
    <location>
        <begin position="369"/>
        <end position="389"/>
    </location>
</feature>
<dbReference type="InterPro" id="IPR004764">
    <property type="entry name" value="MdtF-like"/>
</dbReference>
<organism evidence="11 12">
    <name type="scientific">Halomonas aestuarii</name>
    <dbReference type="NCBI Taxonomy" id="1897729"/>
    <lineage>
        <taxon>Bacteria</taxon>
        <taxon>Pseudomonadati</taxon>
        <taxon>Pseudomonadota</taxon>
        <taxon>Gammaproteobacteria</taxon>
        <taxon>Oceanospirillales</taxon>
        <taxon>Halomonadaceae</taxon>
        <taxon>Halomonas</taxon>
    </lineage>
</organism>
<accession>A0A1J0VI41</accession>
<dbReference type="EMBL" id="CP018139">
    <property type="protein sequence ID" value="APE31697.1"/>
    <property type="molecule type" value="Genomic_DNA"/>
</dbReference>
<feature type="transmembrane region" description="Helical" evidence="9">
    <location>
        <begin position="929"/>
        <end position="953"/>
    </location>
</feature>
<dbReference type="SUPFAM" id="SSF82714">
    <property type="entry name" value="Multidrug efflux transporter AcrB TolC docking domain, DN and DC subdomains"/>
    <property type="match status" value="2"/>
</dbReference>
<keyword evidence="8 9" id="KW-0472">Membrane</keyword>
<proteinExistence type="inferred from homology"/>
<evidence type="ECO:0000256" key="8">
    <source>
        <dbReference type="ARBA" id="ARBA00023136"/>
    </source>
</evidence>
<dbReference type="GO" id="GO:0005886">
    <property type="term" value="C:plasma membrane"/>
    <property type="evidence" value="ECO:0007669"/>
    <property type="project" value="UniProtKB-SubCell"/>
</dbReference>
<dbReference type="Gene3D" id="3.30.70.1430">
    <property type="entry name" value="Multidrug efflux transporter AcrB pore domain"/>
    <property type="match status" value="2"/>
</dbReference>
<feature type="transmembrane region" description="Helical" evidence="9">
    <location>
        <begin position="876"/>
        <end position="894"/>
    </location>
</feature>
<keyword evidence="5 9" id="KW-0997">Cell inner membrane</keyword>